<dbReference type="InterPro" id="IPR002934">
    <property type="entry name" value="Polymerase_NTP_transf_dom"/>
</dbReference>
<accession>A0A0S2I4M8</accession>
<dbReference type="InterPro" id="IPR043519">
    <property type="entry name" value="NT_sf"/>
</dbReference>
<evidence type="ECO:0000256" key="9">
    <source>
        <dbReference type="ARBA" id="ARBA00038276"/>
    </source>
</evidence>
<dbReference type="PANTHER" id="PTHR33571">
    <property type="entry name" value="SSL8005 PROTEIN"/>
    <property type="match status" value="1"/>
</dbReference>
<evidence type="ECO:0000259" key="10">
    <source>
        <dbReference type="Pfam" id="PF01909"/>
    </source>
</evidence>
<dbReference type="PANTHER" id="PTHR33571:SF12">
    <property type="entry name" value="BSL3053 PROTEIN"/>
    <property type="match status" value="1"/>
</dbReference>
<evidence type="ECO:0000313" key="12">
    <source>
        <dbReference type="Proteomes" id="UP000064893"/>
    </source>
</evidence>
<dbReference type="STRING" id="1307839.L21SP5_03596"/>
<evidence type="ECO:0000256" key="6">
    <source>
        <dbReference type="ARBA" id="ARBA00022741"/>
    </source>
</evidence>
<dbReference type="InterPro" id="IPR052038">
    <property type="entry name" value="Type-VII_TA_antitoxin"/>
</dbReference>
<feature type="domain" description="Polymerase nucleotidyl transferase" evidence="10">
    <location>
        <begin position="13"/>
        <end position="97"/>
    </location>
</feature>
<gene>
    <name evidence="11" type="ORF">L21SP5_03596</name>
</gene>
<proteinExistence type="inferred from homology"/>
<keyword evidence="3 11" id="KW-0808">Transferase</keyword>
<evidence type="ECO:0000256" key="5">
    <source>
        <dbReference type="ARBA" id="ARBA00022723"/>
    </source>
</evidence>
<keyword evidence="8" id="KW-0460">Magnesium</keyword>
<reference evidence="11 12" key="1">
    <citation type="submission" date="2015-11" db="EMBL/GenBank/DDBJ databases">
        <title>Description and complete genome sequence of a novel strain predominating in hypersaline microbial mats and representing a new family of the Bacteriodetes phylum.</title>
        <authorList>
            <person name="Spring S."/>
            <person name="Bunk B."/>
            <person name="Sproer C."/>
            <person name="Klenk H.-P."/>
        </authorList>
    </citation>
    <scope>NUCLEOTIDE SEQUENCE [LARGE SCALE GENOMIC DNA]</scope>
    <source>
        <strain evidence="11 12">L21-Spi-D4</strain>
    </source>
</reference>
<evidence type="ECO:0000256" key="2">
    <source>
        <dbReference type="ARBA" id="ARBA00022649"/>
    </source>
</evidence>
<keyword evidence="4" id="KW-0548">Nucleotidyltransferase</keyword>
<dbReference type="SUPFAM" id="SSF81301">
    <property type="entry name" value="Nucleotidyltransferase"/>
    <property type="match status" value="1"/>
</dbReference>
<dbReference type="OrthoDB" id="9793933at2"/>
<keyword evidence="6" id="KW-0547">Nucleotide-binding</keyword>
<dbReference type="RefSeq" id="WP_057954518.1">
    <property type="nucleotide sequence ID" value="NZ_CP013118.1"/>
</dbReference>
<dbReference type="GO" id="GO:0016779">
    <property type="term" value="F:nucleotidyltransferase activity"/>
    <property type="evidence" value="ECO:0007669"/>
    <property type="project" value="UniProtKB-KW"/>
</dbReference>
<dbReference type="KEGG" id="blq:L21SP5_03596"/>
<evidence type="ECO:0000256" key="8">
    <source>
        <dbReference type="ARBA" id="ARBA00022842"/>
    </source>
</evidence>
<dbReference type="CDD" id="cd05403">
    <property type="entry name" value="NT_KNTase_like"/>
    <property type="match status" value="1"/>
</dbReference>
<keyword evidence="5" id="KW-0479">Metal-binding</keyword>
<dbReference type="Gene3D" id="3.30.460.10">
    <property type="entry name" value="Beta Polymerase, domain 2"/>
    <property type="match status" value="1"/>
</dbReference>
<keyword evidence="7" id="KW-0067">ATP-binding</keyword>
<keyword evidence="2" id="KW-1277">Toxin-antitoxin system</keyword>
<dbReference type="Pfam" id="PF01909">
    <property type="entry name" value="NTP_transf_2"/>
    <property type="match status" value="1"/>
</dbReference>
<keyword evidence="12" id="KW-1185">Reference proteome</keyword>
<organism evidence="11 12">
    <name type="scientific">Salinivirga cyanobacteriivorans</name>
    <dbReference type="NCBI Taxonomy" id="1307839"/>
    <lineage>
        <taxon>Bacteria</taxon>
        <taxon>Pseudomonadati</taxon>
        <taxon>Bacteroidota</taxon>
        <taxon>Bacteroidia</taxon>
        <taxon>Bacteroidales</taxon>
        <taxon>Salinivirgaceae</taxon>
        <taxon>Salinivirga</taxon>
    </lineage>
</organism>
<evidence type="ECO:0000256" key="7">
    <source>
        <dbReference type="ARBA" id="ARBA00022840"/>
    </source>
</evidence>
<dbReference type="EMBL" id="CP013118">
    <property type="protein sequence ID" value="ALO17202.1"/>
    <property type="molecule type" value="Genomic_DNA"/>
</dbReference>
<evidence type="ECO:0000256" key="1">
    <source>
        <dbReference type="ARBA" id="ARBA00001946"/>
    </source>
</evidence>
<dbReference type="GO" id="GO:0046872">
    <property type="term" value="F:metal ion binding"/>
    <property type="evidence" value="ECO:0007669"/>
    <property type="project" value="UniProtKB-KW"/>
</dbReference>
<dbReference type="AlphaFoldDB" id="A0A0S2I4M8"/>
<evidence type="ECO:0000313" key="11">
    <source>
        <dbReference type="EMBL" id="ALO17202.1"/>
    </source>
</evidence>
<dbReference type="GO" id="GO:0005524">
    <property type="term" value="F:ATP binding"/>
    <property type="evidence" value="ECO:0007669"/>
    <property type="project" value="UniProtKB-KW"/>
</dbReference>
<dbReference type="Proteomes" id="UP000064893">
    <property type="component" value="Chromosome"/>
</dbReference>
<evidence type="ECO:0000256" key="3">
    <source>
        <dbReference type="ARBA" id="ARBA00022679"/>
    </source>
</evidence>
<evidence type="ECO:0000256" key="4">
    <source>
        <dbReference type="ARBA" id="ARBA00022695"/>
    </source>
</evidence>
<protein>
    <submittedName>
        <fullName evidence="11">Putative nucleotidyltransferase</fullName>
    </submittedName>
</protein>
<name>A0A0S2I4M8_9BACT</name>
<comment type="similarity">
    <text evidence="9">Belongs to the MntA antitoxin family.</text>
</comment>
<sequence>MQPILKNKLDDLKSICTTFGVTRLYAFGSAISGKFTPQSDIDFLISFDDKLTPEEYANNYLALHYQLRDLFKRDIDIVTERSLKNPYFIQKLNESKTLIYEA</sequence>
<comment type="cofactor">
    <cofactor evidence="1">
        <name>Mg(2+)</name>
        <dbReference type="ChEBI" id="CHEBI:18420"/>
    </cofactor>
</comment>